<feature type="compositionally biased region" description="Basic and acidic residues" evidence="1">
    <location>
        <begin position="18"/>
        <end position="40"/>
    </location>
</feature>
<gene>
    <name evidence="2" type="ORF">O0S08_41380</name>
</gene>
<feature type="region of interest" description="Disordered" evidence="1">
    <location>
        <begin position="11"/>
        <end position="46"/>
    </location>
</feature>
<dbReference type="EMBL" id="CP114040">
    <property type="protein sequence ID" value="WAS92676.1"/>
    <property type="molecule type" value="Genomic_DNA"/>
</dbReference>
<dbReference type="RefSeq" id="WP_269035033.1">
    <property type="nucleotide sequence ID" value="NZ_CP114040.1"/>
</dbReference>
<organism evidence="2 3">
    <name type="scientific">Nannocystis punicea</name>
    <dbReference type="NCBI Taxonomy" id="2995304"/>
    <lineage>
        <taxon>Bacteria</taxon>
        <taxon>Pseudomonadati</taxon>
        <taxon>Myxococcota</taxon>
        <taxon>Polyangia</taxon>
        <taxon>Nannocystales</taxon>
        <taxon>Nannocystaceae</taxon>
        <taxon>Nannocystis</taxon>
    </lineage>
</organism>
<dbReference type="Proteomes" id="UP001164459">
    <property type="component" value="Chromosome"/>
</dbReference>
<keyword evidence="3" id="KW-1185">Reference proteome</keyword>
<reference evidence="2" key="1">
    <citation type="submission" date="2022-11" db="EMBL/GenBank/DDBJ databases">
        <title>Minimal conservation of predation-associated metabolite biosynthetic gene clusters underscores biosynthetic potential of Myxococcota including descriptions for ten novel species: Archangium lansinium sp. nov., Myxococcus landrumus sp. nov., Nannocystis bai.</title>
        <authorList>
            <person name="Ahearne A."/>
            <person name="Stevens C."/>
            <person name="Dowd S."/>
        </authorList>
    </citation>
    <scope>NUCLEOTIDE SEQUENCE</scope>
    <source>
        <strain evidence="2">Fl3</strain>
    </source>
</reference>
<evidence type="ECO:0000256" key="1">
    <source>
        <dbReference type="SAM" id="MobiDB-lite"/>
    </source>
</evidence>
<proteinExistence type="predicted"/>
<evidence type="ECO:0000313" key="2">
    <source>
        <dbReference type="EMBL" id="WAS92676.1"/>
    </source>
</evidence>
<sequence>MYEVIIERPRTGGGWGGEGRREEMRRRADPEHAPVREPISRGRGSKQLNENLAPLRRFLLSRVGRPWDAVHSEIAATLRVTSAVQKHVLDHLRDMVYTNVMKVGDRLYERGSGGVREIFGHRWTPVYVCPETGLLKKVPPRPARYKPPVTRDVVPIDGGAQYRRIGGQWYRITLMPIPAGPHWLDLHDVLLGALRGLGTTWQMTATLLEHYGRSDRYATEKRQIGKKELRRLPPEVR</sequence>
<evidence type="ECO:0000313" key="3">
    <source>
        <dbReference type="Proteomes" id="UP001164459"/>
    </source>
</evidence>
<accession>A0ABY7H0A1</accession>
<protein>
    <submittedName>
        <fullName evidence="2">Uncharacterized protein</fullName>
    </submittedName>
</protein>
<name>A0ABY7H0A1_9BACT</name>